<dbReference type="Pfam" id="PF00196">
    <property type="entry name" value="GerE"/>
    <property type="match status" value="1"/>
</dbReference>
<proteinExistence type="predicted"/>
<dbReference type="EMBL" id="JAGGMS010000001">
    <property type="protein sequence ID" value="MBP2179722.1"/>
    <property type="molecule type" value="Genomic_DNA"/>
</dbReference>
<reference evidence="5 6" key="1">
    <citation type="submission" date="2021-03" db="EMBL/GenBank/DDBJ databases">
        <title>Sequencing the genomes of 1000 actinobacteria strains.</title>
        <authorList>
            <person name="Klenk H.-P."/>
        </authorList>
    </citation>
    <scope>NUCLEOTIDE SEQUENCE [LARGE SCALE GENOMIC DNA]</scope>
    <source>
        <strain evidence="5 6">DSM 45510</strain>
    </source>
</reference>
<dbReference type="PANTHER" id="PTHR44688">
    <property type="entry name" value="DNA-BINDING TRANSCRIPTIONAL ACTIVATOR DEVR_DOSR"/>
    <property type="match status" value="1"/>
</dbReference>
<protein>
    <submittedName>
        <fullName evidence="5">DNA-binding CsgD family transcriptional regulator</fullName>
    </submittedName>
</protein>
<organism evidence="5 6">
    <name type="scientific">Amycolatopsis magusensis</name>
    <dbReference type="NCBI Taxonomy" id="882444"/>
    <lineage>
        <taxon>Bacteria</taxon>
        <taxon>Bacillati</taxon>
        <taxon>Actinomycetota</taxon>
        <taxon>Actinomycetes</taxon>
        <taxon>Pseudonocardiales</taxon>
        <taxon>Pseudonocardiaceae</taxon>
        <taxon>Amycolatopsis</taxon>
    </lineage>
</organism>
<feature type="domain" description="HTH luxR-type" evidence="4">
    <location>
        <begin position="631"/>
        <end position="696"/>
    </location>
</feature>
<comment type="caution">
    <text evidence="5">The sequence shown here is derived from an EMBL/GenBank/DDBJ whole genome shotgun (WGS) entry which is preliminary data.</text>
</comment>
<dbReference type="Proteomes" id="UP000741013">
    <property type="component" value="Unassembled WGS sequence"/>
</dbReference>
<dbReference type="SUPFAM" id="SSF46894">
    <property type="entry name" value="C-terminal effector domain of the bipartite response regulators"/>
    <property type="match status" value="1"/>
</dbReference>
<dbReference type="CDD" id="cd06170">
    <property type="entry name" value="LuxR_C_like"/>
    <property type="match status" value="1"/>
</dbReference>
<sequence>MLLERERELAAIDALLAGRGGALVVEGAGKSALLKSIRADGFRRLSAYGTASESMIAFAGLHQLLGPLAPEVESLAPVHRDAIHTALGSLDSPCTDLVLYTAVLQLFESISPLLVTVDDVDLWDQSSIAALLFAARRASSVAFVLTAREGWNPGLPSLVLPGLPYQAILTEPEVLPNESLAARLEAHSADAARRGGIASAATVLRAAARLSKEPERQRRSAAAAYLAWKSGQAELARTLVAEATPERHDPAVARTLDRLHGLIALGDGDQLSAHDHLLRAGPDPGLLFMAAAAAHHAGLPLEPIAARFTDPEFGEYAGLLARLTSLSADAHTADPWRLRSTAPASLRTSDAHQWLWPLVLSMSGPSARQAYDFGRSALDEFAVNGMHAVLTLPMLWLSELEFDLGHWDRAQARAEEGIRSTEDTGQRVRRADFHATLALLAAARGSAVACLRETTAARDLAVPLHNHLAASRATWAAGLFELSNGNSDAAAEHLSSITHHQVANLATADLIEALVRAGDPAEARRTLEAWRPWADRTTSPLVHARLARSRALLSDEDDTGKLFGDAESFGGDHPFEQARTQLLHGEWLRRTRRPSKARPLLRSALETFTRLGASTWAAAAEAQLRPTGGGRPRTGTALTDQELRVARLAAHGLSNREIGTRLFLSPRTVGYHLYKTYPKLGISTRSQLRALDLDRG</sequence>
<keyword evidence="1" id="KW-0805">Transcription regulation</keyword>
<accession>A0ABS4PJX5</accession>
<dbReference type="PRINTS" id="PR00038">
    <property type="entry name" value="HTHLUXR"/>
</dbReference>
<dbReference type="PROSITE" id="PS50043">
    <property type="entry name" value="HTH_LUXR_2"/>
    <property type="match status" value="1"/>
</dbReference>
<dbReference type="RefSeq" id="WP_209663402.1">
    <property type="nucleotide sequence ID" value="NZ_JAGGMS010000001.1"/>
</dbReference>
<dbReference type="Gene3D" id="1.10.10.10">
    <property type="entry name" value="Winged helix-like DNA-binding domain superfamily/Winged helix DNA-binding domain"/>
    <property type="match status" value="1"/>
</dbReference>
<dbReference type="SMART" id="SM00421">
    <property type="entry name" value="HTH_LUXR"/>
    <property type="match status" value="1"/>
</dbReference>
<dbReference type="InterPro" id="IPR036388">
    <property type="entry name" value="WH-like_DNA-bd_sf"/>
</dbReference>
<dbReference type="GO" id="GO:0003677">
    <property type="term" value="F:DNA binding"/>
    <property type="evidence" value="ECO:0007669"/>
    <property type="project" value="UniProtKB-KW"/>
</dbReference>
<dbReference type="InterPro" id="IPR000792">
    <property type="entry name" value="Tscrpt_reg_LuxR_C"/>
</dbReference>
<evidence type="ECO:0000256" key="3">
    <source>
        <dbReference type="ARBA" id="ARBA00023163"/>
    </source>
</evidence>
<evidence type="ECO:0000313" key="6">
    <source>
        <dbReference type="Proteomes" id="UP000741013"/>
    </source>
</evidence>
<keyword evidence="3" id="KW-0804">Transcription</keyword>
<dbReference type="InterPro" id="IPR016032">
    <property type="entry name" value="Sig_transdc_resp-reg_C-effctor"/>
</dbReference>
<gene>
    <name evidence="5" type="ORF">JOM49_001248</name>
</gene>
<dbReference type="PANTHER" id="PTHR44688:SF16">
    <property type="entry name" value="DNA-BINDING TRANSCRIPTIONAL ACTIVATOR DEVR_DOSR"/>
    <property type="match status" value="1"/>
</dbReference>
<keyword evidence="6" id="KW-1185">Reference proteome</keyword>
<evidence type="ECO:0000259" key="4">
    <source>
        <dbReference type="PROSITE" id="PS50043"/>
    </source>
</evidence>
<evidence type="ECO:0000313" key="5">
    <source>
        <dbReference type="EMBL" id="MBP2179722.1"/>
    </source>
</evidence>
<evidence type="ECO:0000256" key="2">
    <source>
        <dbReference type="ARBA" id="ARBA00023125"/>
    </source>
</evidence>
<name>A0ABS4PJX5_9PSEU</name>
<keyword evidence="2 5" id="KW-0238">DNA-binding</keyword>
<evidence type="ECO:0000256" key="1">
    <source>
        <dbReference type="ARBA" id="ARBA00023015"/>
    </source>
</evidence>